<proteinExistence type="predicted"/>
<dbReference type="Pfam" id="PF04439">
    <property type="entry name" value="Adenyl_transf"/>
    <property type="match status" value="1"/>
</dbReference>
<dbReference type="InterPro" id="IPR007530">
    <property type="entry name" value="Aminoglycoside_adenylylTfrase"/>
</dbReference>
<name>A0A7Y3SZA9_9CLOT</name>
<dbReference type="EMBL" id="JABEYB010000019">
    <property type="protein sequence ID" value="NNU78141.1"/>
    <property type="molecule type" value="Genomic_DNA"/>
</dbReference>
<accession>A0A7Y3SZA9</accession>
<reference evidence="1 2" key="1">
    <citation type="submission" date="2020-05" db="EMBL/GenBank/DDBJ databases">
        <title>Complete genome of Clostridium estertheticum subspecies estertheticum, isolated from Vacuum packed lamb meat from New Zealand imported to Switzerland.</title>
        <authorList>
            <person name="Wambui J."/>
            <person name="Stevens M.J.A."/>
            <person name="Stephan R."/>
        </authorList>
    </citation>
    <scope>NUCLEOTIDE SEQUENCE [LARGE SCALE GENOMIC DNA]</scope>
    <source>
        <strain evidence="1 2">CEST001</strain>
    </source>
</reference>
<sequence>MKNEEEVLKQILDFASNEDGVRAVILNGSRLNINAPNDIMQDYDVVFFIKELEDMSYKTDQSWIKQFGNLVILQQNNFNDGSYIFLMQFKDGLRIDLCFKAIERLNVVAKEDSLSKILLDKDSIADKIPEPSDRIYFVKKPTEKEWDAVINNLWWIQTYVAKGIWRDELPYVKYMYDVIFMDGIRELLSWQIGLHHDWQVNVGKCGKWFNCLLNKELYDEFISIYSGIDYYDIWQKLFKAGELIRKIGTEISDVLGYKYPMEYDINVSEFIRKIKVLPNEAQSFDD</sequence>
<dbReference type="SUPFAM" id="SSF81301">
    <property type="entry name" value="Nucleotidyltransferase"/>
    <property type="match status" value="1"/>
</dbReference>
<dbReference type="AlphaFoldDB" id="A0A7Y3SZA9"/>
<comment type="caution">
    <text evidence="1">The sequence shown here is derived from an EMBL/GenBank/DDBJ whole genome shotgun (WGS) entry which is preliminary data.</text>
</comment>
<keyword evidence="1" id="KW-0548">Nucleotidyltransferase</keyword>
<dbReference type="InterPro" id="IPR043519">
    <property type="entry name" value="NT_sf"/>
</dbReference>
<dbReference type="SUPFAM" id="SSF81631">
    <property type="entry name" value="PAP/OAS1 substrate-binding domain"/>
    <property type="match status" value="1"/>
</dbReference>
<protein>
    <submittedName>
        <fullName evidence="1">Aminoglycoside 6-adenylyltransferase</fullName>
    </submittedName>
</protein>
<dbReference type="Gene3D" id="3.30.460.10">
    <property type="entry name" value="Beta Polymerase, domain 2"/>
    <property type="match status" value="1"/>
</dbReference>
<dbReference type="RefSeq" id="WP_171298730.1">
    <property type="nucleotide sequence ID" value="NZ_CP087098.1"/>
</dbReference>
<evidence type="ECO:0000313" key="2">
    <source>
        <dbReference type="Proteomes" id="UP000531659"/>
    </source>
</evidence>
<dbReference type="Gene3D" id="1.20.120.330">
    <property type="entry name" value="Nucleotidyltransferases domain 2"/>
    <property type="match status" value="1"/>
</dbReference>
<organism evidence="1 2">
    <name type="scientific">Clostridium estertheticum</name>
    <dbReference type="NCBI Taxonomy" id="238834"/>
    <lineage>
        <taxon>Bacteria</taxon>
        <taxon>Bacillati</taxon>
        <taxon>Bacillota</taxon>
        <taxon>Clostridia</taxon>
        <taxon>Eubacteriales</taxon>
        <taxon>Clostridiaceae</taxon>
        <taxon>Clostridium</taxon>
    </lineage>
</organism>
<dbReference type="Proteomes" id="UP000531659">
    <property type="component" value="Unassembled WGS sequence"/>
</dbReference>
<gene>
    <name evidence="1" type="ORF">HLQ16_19700</name>
</gene>
<keyword evidence="1" id="KW-0808">Transferase</keyword>
<dbReference type="GO" id="GO:0016779">
    <property type="term" value="F:nucleotidyltransferase activity"/>
    <property type="evidence" value="ECO:0007669"/>
    <property type="project" value="UniProtKB-KW"/>
</dbReference>
<evidence type="ECO:0000313" key="1">
    <source>
        <dbReference type="EMBL" id="NNU78141.1"/>
    </source>
</evidence>